<evidence type="ECO:0000256" key="1">
    <source>
        <dbReference type="SAM" id="Phobius"/>
    </source>
</evidence>
<dbReference type="AlphaFoldDB" id="A0A7S3FBV7"/>
<evidence type="ECO:0000313" key="2">
    <source>
        <dbReference type="EMBL" id="CAE0138291.1"/>
    </source>
</evidence>
<protein>
    <submittedName>
        <fullName evidence="2">Uncharacterized protein</fullName>
    </submittedName>
</protein>
<name>A0A7S3FBV7_9VIRI</name>
<keyword evidence="1" id="KW-0472">Membrane</keyword>
<keyword evidence="1" id="KW-0812">Transmembrane</keyword>
<sequence length="112" mass="11939">MLESVLHPSGACLESSIGNDFALAFQFAALWILLQHARSWAVGSAAYPFLATLWRKSSLRTGLLYTVFIFMACIVVNISTFIGLAIFGSCAAEDATMGINEAGVPVPEPGAR</sequence>
<feature type="transmembrane region" description="Helical" evidence="1">
    <location>
        <begin position="62"/>
        <end position="87"/>
    </location>
</feature>
<reference evidence="2" key="1">
    <citation type="submission" date="2021-01" db="EMBL/GenBank/DDBJ databases">
        <authorList>
            <person name="Corre E."/>
            <person name="Pelletier E."/>
            <person name="Niang G."/>
            <person name="Scheremetjew M."/>
            <person name="Finn R."/>
            <person name="Kale V."/>
            <person name="Holt S."/>
            <person name="Cochrane G."/>
            <person name="Meng A."/>
            <person name="Brown T."/>
            <person name="Cohen L."/>
        </authorList>
    </citation>
    <scope>NUCLEOTIDE SEQUENCE</scope>
    <source>
        <strain evidence="2">RCC927</strain>
    </source>
</reference>
<organism evidence="2">
    <name type="scientific">Prasinoderma singulare</name>
    <dbReference type="NCBI Taxonomy" id="676789"/>
    <lineage>
        <taxon>Eukaryota</taxon>
        <taxon>Viridiplantae</taxon>
        <taxon>Prasinodermophyta</taxon>
        <taxon>Prasinodermophyceae</taxon>
        <taxon>Prasinodermales</taxon>
        <taxon>Prasinodermaceae</taxon>
        <taxon>Prasinoderma</taxon>
    </lineage>
</organism>
<keyword evidence="1" id="KW-1133">Transmembrane helix</keyword>
<proteinExistence type="predicted"/>
<dbReference type="EMBL" id="HBHY01010578">
    <property type="protein sequence ID" value="CAE0138291.1"/>
    <property type="molecule type" value="Transcribed_RNA"/>
</dbReference>
<gene>
    <name evidence="2" type="ORF">PSIN1315_LOCUS6836</name>
</gene>
<accession>A0A7S3FBV7</accession>